<dbReference type="Proteomes" id="UP000019426">
    <property type="component" value="Chromosome M2/40_rep2"/>
</dbReference>
<evidence type="ECO:0000313" key="2">
    <source>
        <dbReference type="EMBL" id="CDM69815.1"/>
    </source>
</evidence>
<dbReference type="RefSeq" id="WP_044039995.1">
    <property type="nucleotide sequence ID" value="NZ_HG917869.1"/>
</dbReference>
<proteinExistence type="predicted"/>
<dbReference type="InterPro" id="IPR032640">
    <property type="entry name" value="AMPK1_CBM"/>
</dbReference>
<sequence length="227" mass="27237">MEVLIRYKESEYIKLQTISVIGSFNNYDKSKGYMKKENGIWYYKINLGPGKHYYKFIINDELIINDPEANMYFPDENEELWSVIVINDNDERMYNNEEYSVHIDSYMITNYISEEEKVINKKVFSIVSDKKIVTRFKFNNVTGIHTVVVAWFTPDDELFQYSENNLFAPNREHEGFMWFWLDLDDNKHRLKLGKWKIKMFIDGQFILEDEIKILNLNTYSSMGKINF</sequence>
<reference evidence="2 3" key="1">
    <citation type="submission" date="2013-11" db="EMBL/GenBank/DDBJ databases">
        <title>Complete genome sequence of Clostridum sp. M2/40.</title>
        <authorList>
            <person name="Wibberg D."/>
            <person name="Puehler A."/>
            <person name="Schlueter A."/>
        </authorList>
    </citation>
    <scope>NUCLEOTIDE SEQUENCE [LARGE SCALE GENOMIC DNA]</scope>
    <source>
        <strain evidence="3">M2/40</strain>
    </source>
</reference>
<dbReference type="Gene3D" id="2.60.40.10">
    <property type="entry name" value="Immunoglobulins"/>
    <property type="match status" value="1"/>
</dbReference>
<dbReference type="KEGG" id="clt:CM240_2698"/>
<dbReference type="InterPro" id="IPR013783">
    <property type="entry name" value="Ig-like_fold"/>
</dbReference>
<gene>
    <name evidence="2" type="ORF">CM240_2698</name>
</gene>
<keyword evidence="3" id="KW-1185">Reference proteome</keyword>
<dbReference type="PATRIC" id="fig|1216932.3.peg.2660"/>
<dbReference type="OrthoDB" id="1715880at2"/>
<name>W6SJE3_9CLOT</name>
<dbReference type="eggNOG" id="ENOG502Z8DH">
    <property type="taxonomic scope" value="Bacteria"/>
</dbReference>
<protein>
    <recommendedName>
        <fullName evidence="1">AMP-activated protein kinase glycogen-binding domain-containing protein</fullName>
    </recommendedName>
</protein>
<dbReference type="SUPFAM" id="SSF81296">
    <property type="entry name" value="E set domains"/>
    <property type="match status" value="1"/>
</dbReference>
<dbReference type="STRING" id="1216932.CM240_2698"/>
<dbReference type="EMBL" id="HG917869">
    <property type="protein sequence ID" value="CDM69815.1"/>
    <property type="molecule type" value="Genomic_DNA"/>
</dbReference>
<organism evidence="2 3">
    <name type="scientific">Clostridium bornimense</name>
    <dbReference type="NCBI Taxonomy" id="1216932"/>
    <lineage>
        <taxon>Bacteria</taxon>
        <taxon>Bacillati</taxon>
        <taxon>Bacillota</taxon>
        <taxon>Clostridia</taxon>
        <taxon>Eubacteriales</taxon>
        <taxon>Clostridiaceae</taxon>
        <taxon>Clostridium</taxon>
    </lineage>
</organism>
<dbReference type="Pfam" id="PF16561">
    <property type="entry name" value="AMPK1_CBM"/>
    <property type="match status" value="1"/>
</dbReference>
<dbReference type="HOGENOM" id="CLU_078726_0_0_9"/>
<dbReference type="InterPro" id="IPR014756">
    <property type="entry name" value="Ig_E-set"/>
</dbReference>
<dbReference type="AlphaFoldDB" id="W6SJE3"/>
<evidence type="ECO:0000313" key="3">
    <source>
        <dbReference type="Proteomes" id="UP000019426"/>
    </source>
</evidence>
<accession>W6SJE3</accession>
<evidence type="ECO:0000259" key="1">
    <source>
        <dbReference type="Pfam" id="PF16561"/>
    </source>
</evidence>
<feature type="domain" description="AMP-activated protein kinase glycogen-binding" evidence="1">
    <location>
        <begin position="16"/>
        <end position="89"/>
    </location>
</feature>